<evidence type="ECO:0000259" key="2">
    <source>
        <dbReference type="Pfam" id="PF05699"/>
    </source>
</evidence>
<keyword evidence="3" id="KW-1185">Reference proteome</keyword>
<evidence type="ECO:0000313" key="4">
    <source>
        <dbReference type="RefSeq" id="XP_011012395.1"/>
    </source>
</evidence>
<dbReference type="GeneID" id="105116651"/>
<dbReference type="InterPro" id="IPR008906">
    <property type="entry name" value="HATC_C_dom"/>
</dbReference>
<reference evidence="4" key="1">
    <citation type="submission" date="2025-08" db="UniProtKB">
        <authorList>
            <consortium name="RefSeq"/>
        </authorList>
    </citation>
    <scope>IDENTIFICATION</scope>
</reference>
<organism evidence="3 4">
    <name type="scientific">Populus euphratica</name>
    <name type="common">Euphrates poplar</name>
    <dbReference type="NCBI Taxonomy" id="75702"/>
    <lineage>
        <taxon>Eukaryota</taxon>
        <taxon>Viridiplantae</taxon>
        <taxon>Streptophyta</taxon>
        <taxon>Embryophyta</taxon>
        <taxon>Tracheophyta</taxon>
        <taxon>Spermatophyta</taxon>
        <taxon>Magnoliopsida</taxon>
        <taxon>eudicotyledons</taxon>
        <taxon>Gunneridae</taxon>
        <taxon>Pentapetalae</taxon>
        <taxon>rosids</taxon>
        <taxon>fabids</taxon>
        <taxon>Malpighiales</taxon>
        <taxon>Salicaceae</taxon>
        <taxon>Saliceae</taxon>
        <taxon>Populus</taxon>
    </lineage>
</organism>
<feature type="region of interest" description="Disordered" evidence="1">
    <location>
        <begin position="226"/>
        <end position="322"/>
    </location>
</feature>
<gene>
    <name evidence="4" type="primary">LOC105116651</name>
</gene>
<dbReference type="Pfam" id="PF05699">
    <property type="entry name" value="Dimer_Tnp_hAT"/>
    <property type="match status" value="1"/>
</dbReference>
<feature type="compositionally biased region" description="Acidic residues" evidence="1">
    <location>
        <begin position="234"/>
        <end position="247"/>
    </location>
</feature>
<evidence type="ECO:0000313" key="3">
    <source>
        <dbReference type="Proteomes" id="UP000694918"/>
    </source>
</evidence>
<protein>
    <submittedName>
        <fullName evidence="4">Uncharacterized protein LOC105116651</fullName>
    </submittedName>
</protein>
<proteinExistence type="predicted"/>
<dbReference type="Proteomes" id="UP000694918">
    <property type="component" value="Unplaced"/>
</dbReference>
<accession>A0AAJ6TJL6</accession>
<evidence type="ECO:0000256" key="1">
    <source>
        <dbReference type="SAM" id="MobiDB-lite"/>
    </source>
</evidence>
<dbReference type="GO" id="GO:0046983">
    <property type="term" value="F:protein dimerization activity"/>
    <property type="evidence" value="ECO:0007669"/>
    <property type="project" value="InterPro"/>
</dbReference>
<feature type="compositionally biased region" description="Polar residues" evidence="1">
    <location>
        <begin position="267"/>
        <end position="289"/>
    </location>
</feature>
<dbReference type="InterPro" id="IPR012337">
    <property type="entry name" value="RNaseH-like_sf"/>
</dbReference>
<sequence length="322" mass="36780">MSLEILSIEIFLECNDIFIVFFIYSYIPIWNIVDARWELQLHRPLHAAAYYLNPHYHYNPNFKVNANIKIGLYQCLERMVPNASERCKIDLQLESFKDAKGLFGIEAAKTARDKKTPAQWWDSYGDECPELQRFAIRVLSLTCTSSGCERNWSAFEMVHTKRRNRLHQRKMNDLVFVMCNLKLNNNQVKKQADDFGVEDDLSSDDDWITEGEKHSNIDLLGAIDNATRRKNGNEDESDEEEIPNDAEIESHGTEDDLDIQIDDIGVGTSSSTNAHNIGVGTSSDTNNPLDANDIDECMRNNEEDEGNEAGFSLHDTPADYLF</sequence>
<dbReference type="AlphaFoldDB" id="A0AAJ6TJL6"/>
<feature type="domain" description="HAT C-terminal dimerisation" evidence="2">
    <location>
        <begin position="110"/>
        <end position="177"/>
    </location>
</feature>
<dbReference type="PANTHER" id="PTHR32166">
    <property type="entry name" value="OSJNBA0013A04.12 PROTEIN"/>
    <property type="match status" value="1"/>
</dbReference>
<dbReference type="PANTHER" id="PTHR32166:SF74">
    <property type="entry name" value="OS05G0256350 PROTEIN"/>
    <property type="match status" value="1"/>
</dbReference>
<dbReference type="RefSeq" id="XP_011012395.1">
    <property type="nucleotide sequence ID" value="XM_011014093.1"/>
</dbReference>
<dbReference type="SUPFAM" id="SSF53098">
    <property type="entry name" value="Ribonuclease H-like"/>
    <property type="match status" value="1"/>
</dbReference>
<name>A0AAJ6TJL6_POPEU</name>
<dbReference type="KEGG" id="peu:105116651"/>